<accession>A0A6J5KYH9</accession>
<dbReference type="InterPro" id="IPR018253">
    <property type="entry name" value="DnaJ_domain_CS"/>
</dbReference>
<evidence type="ECO:0000313" key="3">
    <source>
        <dbReference type="EMBL" id="CAB4125973.1"/>
    </source>
</evidence>
<reference evidence="3" key="1">
    <citation type="submission" date="2020-04" db="EMBL/GenBank/DDBJ databases">
        <authorList>
            <person name="Chiriac C."/>
            <person name="Salcher M."/>
            <person name="Ghai R."/>
            <person name="Kavagutti S V."/>
        </authorList>
    </citation>
    <scope>NUCLEOTIDE SEQUENCE</scope>
</reference>
<protein>
    <submittedName>
        <fullName evidence="3">Curved DNA-binding protein CbpA</fullName>
    </submittedName>
</protein>
<dbReference type="GO" id="GO:0042026">
    <property type="term" value="P:protein refolding"/>
    <property type="evidence" value="ECO:0007669"/>
    <property type="project" value="TreeGrafter"/>
</dbReference>
<dbReference type="GO" id="GO:0051082">
    <property type="term" value="F:unfolded protein binding"/>
    <property type="evidence" value="ECO:0007669"/>
    <property type="project" value="InterPro"/>
</dbReference>
<evidence type="ECO:0000259" key="2">
    <source>
        <dbReference type="PROSITE" id="PS50076"/>
    </source>
</evidence>
<dbReference type="EMBL" id="LR798231">
    <property type="protein sequence ID" value="CAB5208958.1"/>
    <property type="molecule type" value="Genomic_DNA"/>
</dbReference>
<keyword evidence="1" id="KW-0143">Chaperone</keyword>
<dbReference type="InterPro" id="IPR001623">
    <property type="entry name" value="DnaJ_domain"/>
</dbReference>
<organism evidence="3">
    <name type="scientific">uncultured Caudovirales phage</name>
    <dbReference type="NCBI Taxonomy" id="2100421"/>
    <lineage>
        <taxon>Viruses</taxon>
        <taxon>Duplodnaviria</taxon>
        <taxon>Heunggongvirae</taxon>
        <taxon>Uroviricota</taxon>
        <taxon>Caudoviricetes</taxon>
        <taxon>Peduoviridae</taxon>
        <taxon>Maltschvirus</taxon>
        <taxon>Maltschvirus maltsch</taxon>
    </lineage>
</organism>
<feature type="domain" description="J" evidence="2">
    <location>
        <begin position="3"/>
        <end position="64"/>
    </location>
</feature>
<dbReference type="EMBL" id="LR796187">
    <property type="protein sequence ID" value="CAB4125973.1"/>
    <property type="molecule type" value="Genomic_DNA"/>
</dbReference>
<proteinExistence type="predicted"/>
<dbReference type="PROSITE" id="PS50076">
    <property type="entry name" value="DNAJ_2"/>
    <property type="match status" value="1"/>
</dbReference>
<gene>
    <name evidence="4" type="ORF">UFOVP181_265</name>
    <name evidence="3" type="ORF">UFOVP57_374</name>
</gene>
<keyword evidence="3" id="KW-0238">DNA-binding</keyword>
<dbReference type="CDD" id="cd06257">
    <property type="entry name" value="DnaJ"/>
    <property type="match status" value="1"/>
</dbReference>
<dbReference type="Pfam" id="PF01556">
    <property type="entry name" value="DnaJ_C"/>
    <property type="match status" value="1"/>
</dbReference>
<dbReference type="InterPro" id="IPR002939">
    <property type="entry name" value="DnaJ_C"/>
</dbReference>
<dbReference type="Gene3D" id="1.10.287.110">
    <property type="entry name" value="DnaJ domain"/>
    <property type="match status" value="1"/>
</dbReference>
<dbReference type="SUPFAM" id="SSF49493">
    <property type="entry name" value="HSP40/DnaJ peptide-binding domain"/>
    <property type="match status" value="2"/>
</dbReference>
<dbReference type="PANTHER" id="PTHR43096:SF52">
    <property type="entry name" value="DNAJ HOMOLOG 1, MITOCHONDRIAL-RELATED"/>
    <property type="match status" value="1"/>
</dbReference>
<dbReference type="PROSITE" id="PS00636">
    <property type="entry name" value="DNAJ_1"/>
    <property type="match status" value="1"/>
</dbReference>
<dbReference type="InterPro" id="IPR036869">
    <property type="entry name" value="J_dom_sf"/>
</dbReference>
<evidence type="ECO:0000313" key="4">
    <source>
        <dbReference type="EMBL" id="CAB5208958.1"/>
    </source>
</evidence>
<dbReference type="SMART" id="SM00271">
    <property type="entry name" value="DnaJ"/>
    <property type="match status" value="1"/>
</dbReference>
<dbReference type="Gene3D" id="2.60.260.20">
    <property type="entry name" value="Urease metallochaperone UreE, N-terminal domain"/>
    <property type="match status" value="2"/>
</dbReference>
<dbReference type="PANTHER" id="PTHR43096">
    <property type="entry name" value="DNAJ HOMOLOG 1, MITOCHONDRIAL-RELATED"/>
    <property type="match status" value="1"/>
</dbReference>
<dbReference type="PRINTS" id="PR00625">
    <property type="entry name" value="JDOMAIN"/>
</dbReference>
<evidence type="ECO:0000256" key="1">
    <source>
        <dbReference type="ARBA" id="ARBA00023186"/>
    </source>
</evidence>
<name>A0A6J5KYH9_9CAUD</name>
<dbReference type="InterPro" id="IPR008971">
    <property type="entry name" value="HSP40/DnaJ_pept-bd"/>
</dbReference>
<dbReference type="GO" id="GO:0003677">
    <property type="term" value="F:DNA binding"/>
    <property type="evidence" value="ECO:0007669"/>
    <property type="project" value="UniProtKB-KW"/>
</dbReference>
<dbReference type="SUPFAM" id="SSF46565">
    <property type="entry name" value="Chaperone J-domain"/>
    <property type="match status" value="1"/>
</dbReference>
<dbReference type="CDD" id="cd10747">
    <property type="entry name" value="DnaJ_C"/>
    <property type="match status" value="1"/>
</dbReference>
<sequence>MTDHYQTLGVSPQATPEEIKKAYRSLANKHHPDKGGDQAKFKDISVAYDTLGDQNKRAEYDQQRMYGGGPQVRFTSGDFADIFGGSFDPFGHQSNPFFGRRVQRNRDLNIQCQISLLDSFLGKQLEANYNLPSGRPQTVVINVPPGVSHGETIRYNGLGDDSAPHIPRGNLNVTIVVLPDNQYRREGDDLYTTVDISPIEAMIGCRKKVRLITGQEMDLEIRAGVESGTEFASGGNGFSNPHTGRKGRFVSVVNIKTPRVTDSDLINRLRQLNDEINQKS</sequence>
<dbReference type="Pfam" id="PF00226">
    <property type="entry name" value="DnaJ"/>
    <property type="match status" value="1"/>
</dbReference>